<keyword evidence="11 13" id="KW-0539">Nucleus</keyword>
<dbReference type="GO" id="GO:0006355">
    <property type="term" value="P:regulation of DNA-templated transcription"/>
    <property type="evidence" value="ECO:0007669"/>
    <property type="project" value="InterPro"/>
</dbReference>
<dbReference type="PROSITE" id="PS51320">
    <property type="entry name" value="TIFY"/>
    <property type="match status" value="1"/>
</dbReference>
<evidence type="ECO:0000256" key="14">
    <source>
        <dbReference type="SAM" id="MobiDB-lite"/>
    </source>
</evidence>
<dbReference type="InterPro" id="IPR010402">
    <property type="entry name" value="CCT_domain"/>
</dbReference>
<proteinExistence type="inferred from homology"/>
<keyword evidence="6" id="KW-0862">Zinc</keyword>
<evidence type="ECO:0000256" key="5">
    <source>
        <dbReference type="ARBA" id="ARBA00022771"/>
    </source>
</evidence>
<name>A0A9D4Z4Y8_ADICA</name>
<evidence type="ECO:0000256" key="12">
    <source>
        <dbReference type="PROSITE-ProRule" id="PRU00094"/>
    </source>
</evidence>
<feature type="compositionally biased region" description="Basic and acidic residues" evidence="14">
    <location>
        <begin position="107"/>
        <end position="118"/>
    </location>
</feature>
<feature type="domain" description="Tify" evidence="17">
    <location>
        <begin position="126"/>
        <end position="161"/>
    </location>
</feature>
<dbReference type="Pfam" id="PF06203">
    <property type="entry name" value="CCT"/>
    <property type="match status" value="1"/>
</dbReference>
<evidence type="ECO:0000256" key="6">
    <source>
        <dbReference type="ARBA" id="ARBA00022833"/>
    </source>
</evidence>
<dbReference type="InterPro" id="IPR010399">
    <property type="entry name" value="Tify_dom"/>
</dbReference>
<dbReference type="EMBL" id="JABFUD020000024">
    <property type="protein sequence ID" value="KAI5060742.1"/>
    <property type="molecule type" value="Genomic_DNA"/>
</dbReference>
<evidence type="ECO:0000256" key="8">
    <source>
        <dbReference type="ARBA" id="ARBA00023125"/>
    </source>
</evidence>
<evidence type="ECO:0000256" key="9">
    <source>
        <dbReference type="ARBA" id="ARBA00023159"/>
    </source>
</evidence>
<gene>
    <name evidence="18" type="ORF">GOP47_0024714</name>
    <name evidence="19" type="ORF">GOP47_0025162</name>
</gene>
<dbReference type="PROSITE" id="PS50114">
    <property type="entry name" value="GATA_ZN_FINGER_2"/>
    <property type="match status" value="1"/>
</dbReference>
<sequence>MSDAEHAAEQQVLHGHQHPSLYTHNHAHAHALPHAHMSSLPHAHLRTHNHGEGDDQAEAQGHIVEHGHMHIRYVHAHTQGHVAHHDENNCLGDEAEDEGGDEGMEEPEIHSDGGHPGDPHSSLTARVQGTNQLTLSYQGEVYVFDTVPPEKVQAVLLLLGGREVPIGMPGVSMQGHQPHKAIQDLPQRLNMPQRLASLTRFREKRKERNFEKKIRYTVRKEVALRMQRRKGQFASNKPVGEELSVLTSSDNMQPWSNQPGSISSQQEAICLHCGTGERSTPMMRRGPNGPRTLCNACGLMWANKGVLRELSKNSQVSSASSQPLNQSQPSGEVENHNEPQPEDAVAANGLAIVGAAG</sequence>
<keyword evidence="10" id="KW-0804">Transcription</keyword>
<evidence type="ECO:0000256" key="1">
    <source>
        <dbReference type="ARBA" id="ARBA00002206"/>
    </source>
</evidence>
<dbReference type="GO" id="GO:0008270">
    <property type="term" value="F:zinc ion binding"/>
    <property type="evidence" value="ECO:0007669"/>
    <property type="project" value="UniProtKB-KW"/>
</dbReference>
<dbReference type="InterPro" id="IPR045280">
    <property type="entry name" value="TIFY-like"/>
</dbReference>
<evidence type="ECO:0000256" key="11">
    <source>
        <dbReference type="ARBA" id="ARBA00023242"/>
    </source>
</evidence>
<evidence type="ECO:0000259" key="15">
    <source>
        <dbReference type="PROSITE" id="PS50114"/>
    </source>
</evidence>
<evidence type="ECO:0000259" key="17">
    <source>
        <dbReference type="PROSITE" id="PS51320"/>
    </source>
</evidence>
<dbReference type="Proteomes" id="UP000886520">
    <property type="component" value="Chromosome 24"/>
</dbReference>
<keyword evidence="9" id="KW-0010">Activator</keyword>
<feature type="domain" description="GATA-type" evidence="15">
    <location>
        <begin position="264"/>
        <end position="320"/>
    </location>
</feature>
<dbReference type="PROSITE" id="PS00344">
    <property type="entry name" value="GATA_ZN_FINGER_1"/>
    <property type="match status" value="1"/>
</dbReference>
<organism evidence="19 20">
    <name type="scientific">Adiantum capillus-veneris</name>
    <name type="common">Maidenhair fern</name>
    <dbReference type="NCBI Taxonomy" id="13818"/>
    <lineage>
        <taxon>Eukaryota</taxon>
        <taxon>Viridiplantae</taxon>
        <taxon>Streptophyta</taxon>
        <taxon>Embryophyta</taxon>
        <taxon>Tracheophyta</taxon>
        <taxon>Polypodiopsida</taxon>
        <taxon>Polypodiidae</taxon>
        <taxon>Polypodiales</taxon>
        <taxon>Pteridineae</taxon>
        <taxon>Pteridaceae</taxon>
        <taxon>Vittarioideae</taxon>
        <taxon>Adiantum</taxon>
    </lineage>
</organism>
<dbReference type="InterPro" id="IPR000679">
    <property type="entry name" value="Znf_GATA"/>
</dbReference>
<comment type="similarity">
    <text evidence="3">Belongs to the type IV zinc-finger family. Class C subfamily.</text>
</comment>
<evidence type="ECO:0000259" key="16">
    <source>
        <dbReference type="PROSITE" id="PS51017"/>
    </source>
</evidence>
<keyword evidence="20" id="KW-1185">Reference proteome</keyword>
<accession>A0A9D4Z4Y8</accession>
<dbReference type="CDD" id="cd00202">
    <property type="entry name" value="ZnF_GATA"/>
    <property type="match status" value="1"/>
</dbReference>
<dbReference type="GO" id="GO:0043565">
    <property type="term" value="F:sequence-specific DNA binding"/>
    <property type="evidence" value="ECO:0007669"/>
    <property type="project" value="InterPro"/>
</dbReference>
<comment type="function">
    <text evidence="1">Transcriptional activator that specifically binds 5'-GATA-3' or 5'-GAT-3' motifs within gene promoters.</text>
</comment>
<dbReference type="OrthoDB" id="2162994at2759"/>
<dbReference type="SMART" id="SM00979">
    <property type="entry name" value="TIFY"/>
    <property type="match status" value="1"/>
</dbReference>
<evidence type="ECO:0000256" key="3">
    <source>
        <dbReference type="ARBA" id="ARBA00007722"/>
    </source>
</evidence>
<dbReference type="Pfam" id="PF00320">
    <property type="entry name" value="GATA"/>
    <property type="match status" value="1"/>
</dbReference>
<dbReference type="Gene3D" id="3.30.50.10">
    <property type="entry name" value="Erythroid Transcription Factor GATA-1, subunit A"/>
    <property type="match status" value="1"/>
</dbReference>
<evidence type="ECO:0000256" key="2">
    <source>
        <dbReference type="ARBA" id="ARBA00004123"/>
    </source>
</evidence>
<dbReference type="PANTHER" id="PTHR46125">
    <property type="entry name" value="GATA TRANSCRIPTION FACTOR 28"/>
    <property type="match status" value="1"/>
</dbReference>
<dbReference type="GO" id="GO:0005634">
    <property type="term" value="C:nucleus"/>
    <property type="evidence" value="ECO:0007669"/>
    <property type="project" value="UniProtKB-SubCell"/>
</dbReference>
<evidence type="ECO:0000256" key="13">
    <source>
        <dbReference type="PROSITE-ProRule" id="PRU00357"/>
    </source>
</evidence>
<evidence type="ECO:0000313" key="20">
    <source>
        <dbReference type="Proteomes" id="UP000886520"/>
    </source>
</evidence>
<keyword evidence="7" id="KW-0805">Transcription regulation</keyword>
<feature type="region of interest" description="Disordered" evidence="14">
    <location>
        <begin position="312"/>
        <end position="348"/>
    </location>
</feature>
<evidence type="ECO:0000313" key="18">
    <source>
        <dbReference type="EMBL" id="KAI5060294.1"/>
    </source>
</evidence>
<dbReference type="PROSITE" id="PS51017">
    <property type="entry name" value="CCT"/>
    <property type="match status" value="1"/>
</dbReference>
<reference evidence="19" key="1">
    <citation type="submission" date="2021-01" db="EMBL/GenBank/DDBJ databases">
        <title>Adiantum capillus-veneris genome.</title>
        <authorList>
            <person name="Fang Y."/>
            <person name="Liao Q."/>
        </authorList>
    </citation>
    <scope>NUCLEOTIDE SEQUENCE</scope>
    <source>
        <strain evidence="19">H3</strain>
        <tissue evidence="19">Leaf</tissue>
    </source>
</reference>
<dbReference type="Pfam" id="PF06200">
    <property type="entry name" value="tify"/>
    <property type="match status" value="1"/>
</dbReference>
<keyword evidence="4" id="KW-0479">Metal-binding</keyword>
<comment type="subcellular location">
    <subcellularLocation>
        <location evidence="2 13">Nucleus</location>
    </subcellularLocation>
</comment>
<evidence type="ECO:0000256" key="10">
    <source>
        <dbReference type="ARBA" id="ARBA00023163"/>
    </source>
</evidence>
<dbReference type="EMBL" id="JABFUD020000024">
    <property type="protein sequence ID" value="KAI5060294.1"/>
    <property type="molecule type" value="Genomic_DNA"/>
</dbReference>
<evidence type="ECO:0000313" key="19">
    <source>
        <dbReference type="EMBL" id="KAI5060742.1"/>
    </source>
</evidence>
<protein>
    <submittedName>
        <fullName evidence="19">Uncharacterized protein</fullName>
    </submittedName>
</protein>
<dbReference type="SUPFAM" id="SSF57716">
    <property type="entry name" value="Glucocorticoid receptor-like (DNA-binding domain)"/>
    <property type="match status" value="1"/>
</dbReference>
<dbReference type="InterPro" id="IPR013088">
    <property type="entry name" value="Znf_NHR/GATA"/>
</dbReference>
<keyword evidence="8" id="KW-0238">DNA-binding</keyword>
<feature type="compositionally biased region" description="Acidic residues" evidence="14">
    <location>
        <begin position="93"/>
        <end position="106"/>
    </location>
</feature>
<dbReference type="PANTHER" id="PTHR46125:SF27">
    <property type="entry name" value="GATA TRANSCRIPTION FACTOR 28"/>
    <property type="match status" value="1"/>
</dbReference>
<keyword evidence="5 12" id="KW-0863">Zinc-finger</keyword>
<feature type="compositionally biased region" description="Low complexity" evidence="14">
    <location>
        <begin position="312"/>
        <end position="321"/>
    </location>
</feature>
<dbReference type="SMART" id="SM00401">
    <property type="entry name" value="ZnF_GATA"/>
    <property type="match status" value="1"/>
</dbReference>
<feature type="domain" description="CCT" evidence="16">
    <location>
        <begin position="194"/>
        <end position="236"/>
    </location>
</feature>
<evidence type="ECO:0000256" key="4">
    <source>
        <dbReference type="ARBA" id="ARBA00022723"/>
    </source>
</evidence>
<comment type="caution">
    <text evidence="19">The sequence shown here is derived from an EMBL/GenBank/DDBJ whole genome shotgun (WGS) entry which is preliminary data.</text>
</comment>
<feature type="region of interest" description="Disordered" evidence="14">
    <location>
        <begin position="90"/>
        <end position="122"/>
    </location>
</feature>
<dbReference type="AlphaFoldDB" id="A0A9D4Z4Y8"/>
<evidence type="ECO:0000256" key="7">
    <source>
        <dbReference type="ARBA" id="ARBA00023015"/>
    </source>
</evidence>